<evidence type="ECO:0000256" key="2">
    <source>
        <dbReference type="SAM" id="SignalP"/>
    </source>
</evidence>
<reference evidence="3 4" key="1">
    <citation type="submission" date="2019-06" db="EMBL/GenBank/DDBJ databases">
        <title>New taxonomy in bacterial strain CC-CFT640, isolated from vineyard.</title>
        <authorList>
            <person name="Lin S.-Y."/>
            <person name="Tsai C.-F."/>
            <person name="Young C.-C."/>
        </authorList>
    </citation>
    <scope>NUCLEOTIDE SEQUENCE [LARGE SCALE GENOMIC DNA]</scope>
    <source>
        <strain evidence="3 4">CC-CFT640</strain>
    </source>
</reference>
<keyword evidence="4" id="KW-1185">Reference proteome</keyword>
<dbReference type="Proteomes" id="UP000321638">
    <property type="component" value="Unassembled WGS sequence"/>
</dbReference>
<accession>A0A5C8PJB4</accession>
<feature type="chain" id="PRO_5023068828" evidence="2">
    <location>
        <begin position="34"/>
        <end position="290"/>
    </location>
</feature>
<name>A0A5C8PJB4_9HYPH</name>
<dbReference type="EMBL" id="VDUZ01000025">
    <property type="protein sequence ID" value="TXL73479.1"/>
    <property type="molecule type" value="Genomic_DNA"/>
</dbReference>
<feature type="signal peptide" evidence="2">
    <location>
        <begin position="1"/>
        <end position="33"/>
    </location>
</feature>
<evidence type="ECO:0000313" key="4">
    <source>
        <dbReference type="Proteomes" id="UP000321638"/>
    </source>
</evidence>
<evidence type="ECO:0000256" key="1">
    <source>
        <dbReference type="SAM" id="MobiDB-lite"/>
    </source>
</evidence>
<dbReference type="RefSeq" id="WP_178133680.1">
    <property type="nucleotide sequence ID" value="NZ_VDUZ01000025.1"/>
</dbReference>
<sequence>MSIANPGVGAGLGWKRALPLAAAALVLVATAQAAGGAPPAPFDPKDPALLCRGFDGKIGRSAALRALAAGFAADVHLAQAGKVDVEDELDLFEKLGLMEGHLMIGKALLDAKMQSDALPHFGHPISEIYDYIKPLFLARNYPQFDRELRDLEARAKSAPGAPATEAAYADVLAKIDGLRRTIPASLINSRGFVIRGIALMMEASADDLGESFEKGRIANKVEYHDAMGFAQYADRVLTANRALLGDAAGKIAGELRFALSAFPSLAPPAKPPHAPADLKTAAERVKELAK</sequence>
<gene>
    <name evidence="3" type="ORF">FHP25_21360</name>
</gene>
<evidence type="ECO:0000313" key="3">
    <source>
        <dbReference type="EMBL" id="TXL73479.1"/>
    </source>
</evidence>
<keyword evidence="2" id="KW-0732">Signal</keyword>
<dbReference type="AlphaFoldDB" id="A0A5C8PJB4"/>
<proteinExistence type="predicted"/>
<feature type="region of interest" description="Disordered" evidence="1">
    <location>
        <begin position="267"/>
        <end position="290"/>
    </location>
</feature>
<organism evidence="3 4">
    <name type="scientific">Vineibacter terrae</name>
    <dbReference type="NCBI Taxonomy" id="2586908"/>
    <lineage>
        <taxon>Bacteria</taxon>
        <taxon>Pseudomonadati</taxon>
        <taxon>Pseudomonadota</taxon>
        <taxon>Alphaproteobacteria</taxon>
        <taxon>Hyphomicrobiales</taxon>
        <taxon>Vineibacter</taxon>
    </lineage>
</organism>
<comment type="caution">
    <text evidence="3">The sequence shown here is derived from an EMBL/GenBank/DDBJ whole genome shotgun (WGS) entry which is preliminary data.</text>
</comment>
<protein>
    <submittedName>
        <fullName evidence="3">Uncharacterized protein</fullName>
    </submittedName>
</protein>
<feature type="compositionally biased region" description="Basic and acidic residues" evidence="1">
    <location>
        <begin position="280"/>
        <end position="290"/>
    </location>
</feature>